<name>A0A9N9V202_9HYPO</name>
<keyword evidence="2" id="KW-1185">Reference proteome</keyword>
<dbReference type="Proteomes" id="UP000696573">
    <property type="component" value="Unassembled WGS sequence"/>
</dbReference>
<protein>
    <submittedName>
        <fullName evidence="1">Uncharacterized protein</fullName>
    </submittedName>
</protein>
<dbReference type="AlphaFoldDB" id="A0A9N9V202"/>
<accession>A0A9N9V202</accession>
<organism evidence="1 2">
    <name type="scientific">Clonostachys rhizophaga</name>
    <dbReference type="NCBI Taxonomy" id="160324"/>
    <lineage>
        <taxon>Eukaryota</taxon>
        <taxon>Fungi</taxon>
        <taxon>Dikarya</taxon>
        <taxon>Ascomycota</taxon>
        <taxon>Pezizomycotina</taxon>
        <taxon>Sordariomycetes</taxon>
        <taxon>Hypocreomycetidae</taxon>
        <taxon>Hypocreales</taxon>
        <taxon>Bionectriaceae</taxon>
        <taxon>Clonostachys</taxon>
    </lineage>
</organism>
<evidence type="ECO:0000313" key="2">
    <source>
        <dbReference type="Proteomes" id="UP000696573"/>
    </source>
</evidence>
<proteinExistence type="predicted"/>
<reference evidence="1" key="1">
    <citation type="submission" date="2021-10" db="EMBL/GenBank/DDBJ databases">
        <authorList>
            <person name="Piombo E."/>
        </authorList>
    </citation>
    <scope>NUCLEOTIDE SEQUENCE</scope>
</reference>
<comment type="caution">
    <text evidence="1">The sequence shown here is derived from an EMBL/GenBank/DDBJ whole genome shotgun (WGS) entry which is preliminary data.</text>
</comment>
<sequence>MARVVTVGAEVWVVWLPALHALVGRHGAHGGSSHLHRPSLRRGSEAVWRAWGEECSPKGDEREGQEN</sequence>
<gene>
    <name evidence="1" type="ORF">CRHIZ90672A_00011670</name>
</gene>
<dbReference type="EMBL" id="CABFNQ020000436">
    <property type="protein sequence ID" value="CAH0014666.1"/>
    <property type="molecule type" value="Genomic_DNA"/>
</dbReference>
<evidence type="ECO:0000313" key="1">
    <source>
        <dbReference type="EMBL" id="CAH0014666.1"/>
    </source>
</evidence>